<evidence type="ECO:0000256" key="9">
    <source>
        <dbReference type="ARBA" id="ARBA00023146"/>
    </source>
</evidence>
<dbReference type="Gene3D" id="3.30.930.10">
    <property type="entry name" value="Bira Bifunctional Protein, Domain 2"/>
    <property type="match status" value="1"/>
</dbReference>
<dbReference type="HAMAP" id="MF_00252">
    <property type="entry name" value="Lys_tRNA_synth_class2"/>
    <property type="match status" value="1"/>
</dbReference>
<keyword evidence="14" id="KW-0175">Coiled coil</keyword>
<comment type="caution">
    <text evidence="17">The sequence shown here is derived from an EMBL/GenBank/DDBJ whole genome shotgun (WGS) entry which is preliminary data.</text>
</comment>
<dbReference type="CDD" id="cd00775">
    <property type="entry name" value="LysRS_core"/>
    <property type="match status" value="1"/>
</dbReference>
<dbReference type="PROSITE" id="PS50886">
    <property type="entry name" value="TRBD"/>
    <property type="match status" value="1"/>
</dbReference>
<evidence type="ECO:0000256" key="3">
    <source>
        <dbReference type="ARBA" id="ARBA00022598"/>
    </source>
</evidence>
<sequence>MAEQNQQNKKEEQDLNQLLKVRREKLAELQENGKDPFQITKFDVTAHSTDVKDNFETMDGKEVTLAGRMMSKRVMGKASFCNIQDLKGNIQSYVARDSIGEESYKEFKKMDIGDVVGIRGTVFKTKTGEISIHAEAVTLLSKSLQILPEKFHGLTNTDMRYRQRYVDLIMNPEVRDTFVKRSRIIKEVRNFLDGRGFMEVETPMLVPNAGGAAARPFTTHYNALDEDVKLRISLELYLKRLIVGGLERVYEIGRVFRNEGVDTRHNPEFTLMELYQAYTDYYGMMELVETMFREVAKKVLGTAKLIYDGVEIDLEKPFERITMVDALKKYKGIDFTQIKTDEEAKALADQYHIEYEARHKKGDILSMLFEEFVEEHLVQPTFILDHPIEISPLTKKKPENPDYTERFELFITKREMANAYSELNDPLDQIERFKAQEALLAAGDEEANSMDEDFVNALMVGMPPTGGIGIGMDRFIMLLTDSYAIRDVLLFPTMKTLGGNDVSKKEEKTVITEEKAAEKIDFSNVKIEPLFEEMVDFETFAKSDYRAVKIKDCTAVPKSKKLLQFTLDDGSGADRTILSGIHEYYEPEELIGKTAIAIVNLPPRKMMGIDSCGMLISAVHEEDGKEGLNLLMVDDRIPAGAKLY</sequence>
<dbReference type="GeneID" id="57969790"/>
<evidence type="ECO:0000256" key="14">
    <source>
        <dbReference type="SAM" id="Coils"/>
    </source>
</evidence>
<dbReference type="GO" id="GO:0000049">
    <property type="term" value="F:tRNA binding"/>
    <property type="evidence" value="ECO:0007669"/>
    <property type="project" value="UniProtKB-UniRule"/>
</dbReference>
<evidence type="ECO:0000256" key="13">
    <source>
        <dbReference type="RuleBase" id="RU000336"/>
    </source>
</evidence>
<dbReference type="PANTHER" id="PTHR42918">
    <property type="entry name" value="LYSYL-TRNA SYNTHETASE"/>
    <property type="match status" value="1"/>
</dbReference>
<comment type="subcellular location">
    <subcellularLocation>
        <location evidence="11">Cytoplasm</location>
    </subcellularLocation>
</comment>
<feature type="domain" description="TRNA-binding" evidence="16">
    <location>
        <begin position="539"/>
        <end position="644"/>
    </location>
</feature>
<dbReference type="FunFam" id="2.40.50.140:FF:000024">
    <property type="entry name" value="Lysine--tRNA ligase"/>
    <property type="match status" value="1"/>
</dbReference>
<dbReference type="AlphaFoldDB" id="A0AAW6AU50"/>
<evidence type="ECO:0000256" key="11">
    <source>
        <dbReference type="HAMAP-Rule" id="MF_00252"/>
    </source>
</evidence>
<keyword evidence="11 13" id="KW-0460">Magnesium</keyword>
<dbReference type="InterPro" id="IPR045864">
    <property type="entry name" value="aa-tRNA-synth_II/BPL/LPL"/>
</dbReference>
<dbReference type="EMBL" id="JAQLGM010000034">
    <property type="protein sequence ID" value="MDB2001233.1"/>
    <property type="molecule type" value="Genomic_DNA"/>
</dbReference>
<keyword evidence="5 11" id="KW-0547">Nucleotide-binding</keyword>
<dbReference type="GO" id="GO:0006430">
    <property type="term" value="P:lysyl-tRNA aminoacylation"/>
    <property type="evidence" value="ECO:0007669"/>
    <property type="project" value="UniProtKB-UniRule"/>
</dbReference>
<keyword evidence="7 12" id="KW-0694">RNA-binding</keyword>
<dbReference type="Proteomes" id="UP001300871">
    <property type="component" value="Unassembled WGS sequence"/>
</dbReference>
<evidence type="ECO:0000256" key="12">
    <source>
        <dbReference type="PROSITE-ProRule" id="PRU00209"/>
    </source>
</evidence>
<comment type="subunit">
    <text evidence="11">Homodimer.</text>
</comment>
<dbReference type="GO" id="GO:0016740">
    <property type="term" value="F:transferase activity"/>
    <property type="evidence" value="ECO:0007669"/>
    <property type="project" value="UniProtKB-ARBA"/>
</dbReference>
<evidence type="ECO:0000256" key="1">
    <source>
        <dbReference type="ARBA" id="ARBA00008226"/>
    </source>
</evidence>
<keyword evidence="2 12" id="KW-0820">tRNA-binding</keyword>
<comment type="cofactor">
    <cofactor evidence="11 13">
        <name>Mg(2+)</name>
        <dbReference type="ChEBI" id="CHEBI:18420"/>
    </cofactor>
    <text evidence="11 13">Binds 3 Mg(2+) ions per subunit.</text>
</comment>
<dbReference type="GO" id="GO:0005829">
    <property type="term" value="C:cytosol"/>
    <property type="evidence" value="ECO:0007669"/>
    <property type="project" value="TreeGrafter"/>
</dbReference>
<dbReference type="PRINTS" id="PR00982">
    <property type="entry name" value="TRNASYNTHLYS"/>
</dbReference>
<evidence type="ECO:0000259" key="16">
    <source>
        <dbReference type="PROSITE" id="PS50886"/>
    </source>
</evidence>
<dbReference type="GO" id="GO:0005524">
    <property type="term" value="F:ATP binding"/>
    <property type="evidence" value="ECO:0007669"/>
    <property type="project" value="UniProtKB-UniRule"/>
</dbReference>
<dbReference type="PROSITE" id="PS50862">
    <property type="entry name" value="AA_TRNA_LIGASE_II"/>
    <property type="match status" value="1"/>
</dbReference>
<protein>
    <recommendedName>
        <fullName evidence="11">Lysine--tRNA ligase</fullName>
        <ecNumber evidence="11">6.1.1.6</ecNumber>
    </recommendedName>
    <alternativeName>
        <fullName evidence="11">Lysyl-tRNA synthetase</fullName>
        <shortName evidence="11">LysRS</shortName>
    </alternativeName>
</protein>
<dbReference type="Pfam" id="PF00152">
    <property type="entry name" value="tRNA-synt_2"/>
    <property type="match status" value="1"/>
</dbReference>
<evidence type="ECO:0000256" key="5">
    <source>
        <dbReference type="ARBA" id="ARBA00022741"/>
    </source>
</evidence>
<dbReference type="SUPFAM" id="SSF55681">
    <property type="entry name" value="Class II aaRS and biotin synthetases"/>
    <property type="match status" value="1"/>
</dbReference>
<keyword evidence="11" id="KW-0963">Cytoplasm</keyword>
<keyword evidence="8 11" id="KW-0648">Protein biosynthesis</keyword>
<feature type="domain" description="Aminoacyl-transfer RNA synthetases class-II family profile" evidence="15">
    <location>
        <begin position="181"/>
        <end position="492"/>
    </location>
</feature>
<dbReference type="GO" id="GO:0004824">
    <property type="term" value="F:lysine-tRNA ligase activity"/>
    <property type="evidence" value="ECO:0007669"/>
    <property type="project" value="UniProtKB-UniRule"/>
</dbReference>
<keyword evidence="9 11" id="KW-0030">Aminoacyl-tRNA synthetase</keyword>
<comment type="catalytic activity">
    <reaction evidence="10 11 13">
        <text>tRNA(Lys) + L-lysine + ATP = L-lysyl-tRNA(Lys) + AMP + diphosphate</text>
        <dbReference type="Rhea" id="RHEA:20792"/>
        <dbReference type="Rhea" id="RHEA-COMP:9696"/>
        <dbReference type="Rhea" id="RHEA-COMP:9697"/>
        <dbReference type="ChEBI" id="CHEBI:30616"/>
        <dbReference type="ChEBI" id="CHEBI:32551"/>
        <dbReference type="ChEBI" id="CHEBI:33019"/>
        <dbReference type="ChEBI" id="CHEBI:78442"/>
        <dbReference type="ChEBI" id="CHEBI:78529"/>
        <dbReference type="ChEBI" id="CHEBI:456215"/>
        <dbReference type="EC" id="6.1.1.6"/>
    </reaction>
</comment>
<evidence type="ECO:0000256" key="7">
    <source>
        <dbReference type="ARBA" id="ARBA00022884"/>
    </source>
</evidence>
<keyword evidence="6 11" id="KW-0067">ATP-binding</keyword>
<dbReference type="InterPro" id="IPR018149">
    <property type="entry name" value="Lys-tRNA-synth_II_C"/>
</dbReference>
<dbReference type="InterPro" id="IPR012340">
    <property type="entry name" value="NA-bd_OB-fold"/>
</dbReference>
<name>A0AAW6AU50_CLOSY</name>
<dbReference type="GO" id="GO:0140096">
    <property type="term" value="F:catalytic activity, acting on a protein"/>
    <property type="evidence" value="ECO:0007669"/>
    <property type="project" value="UniProtKB-ARBA"/>
</dbReference>
<dbReference type="SUPFAM" id="SSF50249">
    <property type="entry name" value="Nucleic acid-binding proteins"/>
    <property type="match status" value="2"/>
</dbReference>
<evidence type="ECO:0000256" key="4">
    <source>
        <dbReference type="ARBA" id="ARBA00022723"/>
    </source>
</evidence>
<evidence type="ECO:0000313" key="18">
    <source>
        <dbReference type="Proteomes" id="UP001300871"/>
    </source>
</evidence>
<dbReference type="CDD" id="cd04322">
    <property type="entry name" value="LysRS_N"/>
    <property type="match status" value="1"/>
</dbReference>
<dbReference type="Pfam" id="PF01588">
    <property type="entry name" value="tRNA_bind"/>
    <property type="match status" value="1"/>
</dbReference>
<dbReference type="NCBIfam" id="TIGR00499">
    <property type="entry name" value="lysS_bact"/>
    <property type="match status" value="1"/>
</dbReference>
<dbReference type="PANTHER" id="PTHR42918:SF15">
    <property type="entry name" value="LYSINE--TRNA LIGASE, CHLOROPLASTIC_MITOCHONDRIAL"/>
    <property type="match status" value="1"/>
</dbReference>
<evidence type="ECO:0000313" key="17">
    <source>
        <dbReference type="EMBL" id="MDB2001233.1"/>
    </source>
</evidence>
<feature type="binding site" evidence="11">
    <location>
        <position position="415"/>
    </location>
    <ligand>
        <name>Mg(2+)</name>
        <dbReference type="ChEBI" id="CHEBI:18420"/>
        <label>1</label>
    </ligand>
</feature>
<dbReference type="NCBIfam" id="NF001756">
    <property type="entry name" value="PRK00484.1"/>
    <property type="match status" value="1"/>
</dbReference>
<evidence type="ECO:0000256" key="6">
    <source>
        <dbReference type="ARBA" id="ARBA00022840"/>
    </source>
</evidence>
<feature type="binding site" evidence="11">
    <location>
        <position position="408"/>
    </location>
    <ligand>
        <name>Mg(2+)</name>
        <dbReference type="ChEBI" id="CHEBI:18420"/>
        <label>1</label>
    </ligand>
</feature>
<keyword evidence="3 11" id="KW-0436">Ligase</keyword>
<proteinExistence type="inferred from homology"/>
<dbReference type="Pfam" id="PF01336">
    <property type="entry name" value="tRNA_anti-codon"/>
    <property type="match status" value="1"/>
</dbReference>
<evidence type="ECO:0000256" key="10">
    <source>
        <dbReference type="ARBA" id="ARBA00048573"/>
    </source>
</evidence>
<dbReference type="GO" id="GO:0000287">
    <property type="term" value="F:magnesium ion binding"/>
    <property type="evidence" value="ECO:0007669"/>
    <property type="project" value="UniProtKB-UniRule"/>
</dbReference>
<dbReference type="InterPro" id="IPR002547">
    <property type="entry name" value="tRNA-bd_dom"/>
</dbReference>
<dbReference type="Gene3D" id="2.40.50.140">
    <property type="entry name" value="Nucleic acid-binding proteins"/>
    <property type="match status" value="2"/>
</dbReference>
<dbReference type="InterPro" id="IPR004364">
    <property type="entry name" value="Aa-tRNA-synt_II"/>
</dbReference>
<dbReference type="EC" id="6.1.1.6" evidence="11"/>
<dbReference type="InterPro" id="IPR044136">
    <property type="entry name" value="Lys-tRNA-ligase_II_N"/>
</dbReference>
<evidence type="ECO:0000256" key="8">
    <source>
        <dbReference type="ARBA" id="ARBA00022917"/>
    </source>
</evidence>
<dbReference type="RefSeq" id="WP_150028050.1">
    <property type="nucleotide sequence ID" value="NZ_CACRUA010000030.1"/>
</dbReference>
<comment type="similarity">
    <text evidence="1 11">Belongs to the class-II aminoacyl-tRNA synthetase family.</text>
</comment>
<feature type="coiled-coil region" evidence="14">
    <location>
        <begin position="1"/>
        <end position="32"/>
    </location>
</feature>
<gene>
    <name evidence="11 17" type="primary">lysS</name>
    <name evidence="17" type="ORF">PM006_13575</name>
</gene>
<feature type="binding site" evidence="11">
    <location>
        <position position="415"/>
    </location>
    <ligand>
        <name>Mg(2+)</name>
        <dbReference type="ChEBI" id="CHEBI:18420"/>
        <label>2</label>
    </ligand>
</feature>
<dbReference type="InterPro" id="IPR006195">
    <property type="entry name" value="aa-tRNA-synth_II"/>
</dbReference>
<evidence type="ECO:0000256" key="2">
    <source>
        <dbReference type="ARBA" id="ARBA00022555"/>
    </source>
</evidence>
<accession>A0AAW6AU50</accession>
<dbReference type="InterPro" id="IPR002313">
    <property type="entry name" value="Lys-tRNA-ligase_II"/>
</dbReference>
<dbReference type="InterPro" id="IPR004365">
    <property type="entry name" value="NA-bd_OB_tRNA"/>
</dbReference>
<organism evidence="17 18">
    <name type="scientific">Clostridium symbiosum</name>
    <name type="common">Bacteroides symbiosus</name>
    <dbReference type="NCBI Taxonomy" id="1512"/>
    <lineage>
        <taxon>Bacteria</taxon>
        <taxon>Bacillati</taxon>
        <taxon>Bacillota</taxon>
        <taxon>Clostridia</taxon>
        <taxon>Lachnospirales</taxon>
        <taxon>Lachnospiraceae</taxon>
        <taxon>Otoolea</taxon>
    </lineage>
</organism>
<keyword evidence="4 11" id="KW-0479">Metal-binding</keyword>
<evidence type="ECO:0000259" key="15">
    <source>
        <dbReference type="PROSITE" id="PS50862"/>
    </source>
</evidence>
<reference evidence="17" key="1">
    <citation type="submission" date="2023-01" db="EMBL/GenBank/DDBJ databases">
        <title>Human gut microbiome strain richness.</title>
        <authorList>
            <person name="Chen-Liaw A."/>
        </authorList>
    </citation>
    <scope>NUCLEOTIDE SEQUENCE</scope>
    <source>
        <strain evidence="17">B1_m1001713B170214d0_201011</strain>
    </source>
</reference>